<dbReference type="InterPro" id="IPR036259">
    <property type="entry name" value="MFS_trans_sf"/>
</dbReference>
<sequence length="398" mass="42679">MTPAVRQYLVITGNYWAFTLTDGALRMLVVLHFDQLGYSPLEIAMLFLFYELFGVVTNLVGGYLGARLGLNRTMNLGLLLQVIALAMLAVPATLLTVPWVMGAQALSGIAKDLNKMSAKSGIKLLVPGEQQGTLYRWVAMLTGSKNTLKGVGFFLGGVLLMAIGFQGAVVAMASVLVAVWLASLFLLRNALGKSKAKPKFSDILSKSRAINVLSAARLFLFGARDVWFVVALPVYLHTVFGWDFWQVGGFMATWVVGYGIVQTLAPRFTGHQDDSQPAVFWGVLLALVPAGIAGGLSLGWSPHIMVVGGLLVFGILFAINSALHSYLIVSYARGDGVSLDVGFYYMSNAAGRLLGTVLSGWIFQKFGLEACLWISAGLVALAALFATALPTTRVRTTA</sequence>
<evidence type="ECO:0000256" key="2">
    <source>
        <dbReference type="ARBA" id="ARBA00022989"/>
    </source>
</evidence>
<dbReference type="PANTHER" id="PTHR23547:SF1">
    <property type="entry name" value="MAJOR FACILITATOR SUPERFAMILY MFS_1"/>
    <property type="match status" value="1"/>
</dbReference>
<dbReference type="Pfam" id="PF07690">
    <property type="entry name" value="MFS_1"/>
    <property type="match status" value="1"/>
</dbReference>
<proteinExistence type="predicted"/>
<feature type="transmembrane region" description="Helical" evidence="4">
    <location>
        <begin position="78"/>
        <end position="101"/>
    </location>
</feature>
<comment type="caution">
    <text evidence="5">The sequence shown here is derived from an EMBL/GenBank/DDBJ whole genome shotgun (WGS) entry which is preliminary data.</text>
</comment>
<gene>
    <name evidence="5" type="primary">arsJ</name>
    <name evidence="5" type="ORF">ACFPQA_10060</name>
</gene>
<dbReference type="SUPFAM" id="SSF103473">
    <property type="entry name" value="MFS general substrate transporter"/>
    <property type="match status" value="1"/>
</dbReference>
<feature type="transmembrane region" description="Helical" evidence="4">
    <location>
        <begin position="154"/>
        <end position="187"/>
    </location>
</feature>
<feature type="transmembrane region" description="Helical" evidence="4">
    <location>
        <begin position="43"/>
        <end position="66"/>
    </location>
</feature>
<evidence type="ECO:0000256" key="1">
    <source>
        <dbReference type="ARBA" id="ARBA00022692"/>
    </source>
</evidence>
<dbReference type="EMBL" id="JBHSNL010000001">
    <property type="protein sequence ID" value="MFC5545399.1"/>
    <property type="molecule type" value="Genomic_DNA"/>
</dbReference>
<keyword evidence="6" id="KW-1185">Reference proteome</keyword>
<evidence type="ECO:0000313" key="6">
    <source>
        <dbReference type="Proteomes" id="UP001596055"/>
    </source>
</evidence>
<name>A0ABW0RKU4_9GAMM</name>
<evidence type="ECO:0000256" key="3">
    <source>
        <dbReference type="ARBA" id="ARBA00023136"/>
    </source>
</evidence>
<accession>A0ABW0RKU4</accession>
<evidence type="ECO:0000313" key="5">
    <source>
        <dbReference type="EMBL" id="MFC5545399.1"/>
    </source>
</evidence>
<dbReference type="InterPro" id="IPR011701">
    <property type="entry name" value="MFS"/>
</dbReference>
<keyword evidence="2 4" id="KW-1133">Transmembrane helix</keyword>
<feature type="transmembrane region" description="Helical" evidence="4">
    <location>
        <begin position="278"/>
        <end position="298"/>
    </location>
</feature>
<feature type="transmembrane region" description="Helical" evidence="4">
    <location>
        <begin position="304"/>
        <end position="329"/>
    </location>
</feature>
<feature type="transmembrane region" description="Helical" evidence="4">
    <location>
        <begin position="370"/>
        <end position="389"/>
    </location>
</feature>
<organism evidence="5 6">
    <name type="scientific">Marinobacter koreensis</name>
    <dbReference type="NCBI Taxonomy" id="335974"/>
    <lineage>
        <taxon>Bacteria</taxon>
        <taxon>Pseudomonadati</taxon>
        <taxon>Pseudomonadota</taxon>
        <taxon>Gammaproteobacteria</taxon>
        <taxon>Pseudomonadales</taxon>
        <taxon>Marinobacteraceae</taxon>
        <taxon>Marinobacter</taxon>
    </lineage>
</organism>
<feature type="transmembrane region" description="Helical" evidence="4">
    <location>
        <begin position="208"/>
        <end position="232"/>
    </location>
</feature>
<dbReference type="RefSeq" id="WP_248156149.1">
    <property type="nucleotide sequence ID" value="NZ_JAKZAJ010000002.1"/>
</dbReference>
<dbReference type="Proteomes" id="UP001596055">
    <property type="component" value="Unassembled WGS sequence"/>
</dbReference>
<keyword evidence="3 4" id="KW-0472">Membrane</keyword>
<reference evidence="6" key="1">
    <citation type="journal article" date="2019" name="Int. J. Syst. Evol. Microbiol.">
        <title>The Global Catalogue of Microorganisms (GCM) 10K type strain sequencing project: providing services to taxonomists for standard genome sequencing and annotation.</title>
        <authorList>
            <consortium name="The Broad Institute Genomics Platform"/>
            <consortium name="The Broad Institute Genome Sequencing Center for Infectious Disease"/>
            <person name="Wu L."/>
            <person name="Ma J."/>
        </authorList>
    </citation>
    <scope>NUCLEOTIDE SEQUENCE [LARGE SCALE GENOMIC DNA]</scope>
    <source>
        <strain evidence="6">CGMCC 4.1799</strain>
    </source>
</reference>
<feature type="transmembrane region" description="Helical" evidence="4">
    <location>
        <begin position="341"/>
        <end position="364"/>
    </location>
</feature>
<dbReference type="PANTHER" id="PTHR23547">
    <property type="entry name" value="MAJOR FACILITATOR SUPERFAMILY DOMAIN, GENERAL SUBSTRATE TRANSPORTER"/>
    <property type="match status" value="1"/>
</dbReference>
<feature type="transmembrane region" description="Helical" evidence="4">
    <location>
        <begin position="244"/>
        <end position="266"/>
    </location>
</feature>
<dbReference type="Gene3D" id="1.20.1250.20">
    <property type="entry name" value="MFS general substrate transporter like domains"/>
    <property type="match status" value="2"/>
</dbReference>
<protein>
    <submittedName>
        <fullName evidence="5">Organoarsenical effux MFS transporter ArsJ</fullName>
    </submittedName>
</protein>
<evidence type="ECO:0000256" key="4">
    <source>
        <dbReference type="SAM" id="Phobius"/>
    </source>
</evidence>
<dbReference type="NCBIfam" id="NF033734">
    <property type="entry name" value="MFS_ArsJ"/>
    <property type="match status" value="1"/>
</dbReference>
<keyword evidence="1 4" id="KW-0812">Transmembrane</keyword>
<dbReference type="InterPro" id="IPR047769">
    <property type="entry name" value="MFS_ArsJ"/>
</dbReference>